<name>A0ABQ8T357_PERAM</name>
<reference evidence="1 2" key="1">
    <citation type="journal article" date="2022" name="Allergy">
        <title>Genome assembly and annotation of Periplaneta americana reveal a comprehensive cockroach allergen profile.</title>
        <authorList>
            <person name="Wang L."/>
            <person name="Xiong Q."/>
            <person name="Saelim N."/>
            <person name="Wang L."/>
            <person name="Nong W."/>
            <person name="Wan A.T."/>
            <person name="Shi M."/>
            <person name="Liu X."/>
            <person name="Cao Q."/>
            <person name="Hui J.H.L."/>
            <person name="Sookrung N."/>
            <person name="Leung T.F."/>
            <person name="Tungtrongchitr A."/>
            <person name="Tsui S.K.W."/>
        </authorList>
    </citation>
    <scope>NUCLEOTIDE SEQUENCE [LARGE SCALE GENOMIC DNA]</scope>
    <source>
        <strain evidence="1">PWHHKU_190912</strain>
    </source>
</reference>
<sequence length="106" mass="11878">MGPVPTQHHDTLGELRLVAKSSYANQPHRANHTIPPFWLDNRPPLLRHMAMRPAAGWSVLALPFKEPGVPLPPLHKPAIGPYPQQDYFSVYNHIPPPSNPFTSRPP</sequence>
<organism evidence="1 2">
    <name type="scientific">Periplaneta americana</name>
    <name type="common">American cockroach</name>
    <name type="synonym">Blatta americana</name>
    <dbReference type="NCBI Taxonomy" id="6978"/>
    <lineage>
        <taxon>Eukaryota</taxon>
        <taxon>Metazoa</taxon>
        <taxon>Ecdysozoa</taxon>
        <taxon>Arthropoda</taxon>
        <taxon>Hexapoda</taxon>
        <taxon>Insecta</taxon>
        <taxon>Pterygota</taxon>
        <taxon>Neoptera</taxon>
        <taxon>Polyneoptera</taxon>
        <taxon>Dictyoptera</taxon>
        <taxon>Blattodea</taxon>
        <taxon>Blattoidea</taxon>
        <taxon>Blattidae</taxon>
        <taxon>Blattinae</taxon>
        <taxon>Periplaneta</taxon>
    </lineage>
</organism>
<proteinExistence type="predicted"/>
<keyword evidence="2" id="KW-1185">Reference proteome</keyword>
<accession>A0ABQ8T357</accession>
<gene>
    <name evidence="1" type="ORF">ANN_10740</name>
</gene>
<dbReference type="Proteomes" id="UP001148838">
    <property type="component" value="Unassembled WGS sequence"/>
</dbReference>
<evidence type="ECO:0000313" key="2">
    <source>
        <dbReference type="Proteomes" id="UP001148838"/>
    </source>
</evidence>
<dbReference type="EMBL" id="JAJSOF020000015">
    <property type="protein sequence ID" value="KAJ4440893.1"/>
    <property type="molecule type" value="Genomic_DNA"/>
</dbReference>
<evidence type="ECO:0000313" key="1">
    <source>
        <dbReference type="EMBL" id="KAJ4440893.1"/>
    </source>
</evidence>
<protein>
    <submittedName>
        <fullName evidence="1">Uncharacterized protein</fullName>
    </submittedName>
</protein>
<comment type="caution">
    <text evidence="1">The sequence shown here is derived from an EMBL/GenBank/DDBJ whole genome shotgun (WGS) entry which is preliminary data.</text>
</comment>